<dbReference type="InterPro" id="IPR014759">
    <property type="entry name" value="Helicase_SF3_ssRNA_vir"/>
</dbReference>
<dbReference type="GO" id="GO:0004197">
    <property type="term" value="F:cysteine-type endopeptidase activity"/>
    <property type="evidence" value="ECO:0007669"/>
    <property type="project" value="InterPro"/>
</dbReference>
<keyword evidence="11" id="KW-0693">Viral RNA replication</keyword>
<dbReference type="Pfam" id="PF08762">
    <property type="entry name" value="CRPV_capsid"/>
    <property type="match status" value="1"/>
</dbReference>
<protein>
    <submittedName>
        <fullName evidence="17">Polyprotein</fullName>
    </submittedName>
</protein>
<keyword evidence="14" id="KW-1133">Transmembrane helix</keyword>
<evidence type="ECO:0000259" key="16">
    <source>
        <dbReference type="PROSITE" id="PS51874"/>
    </source>
</evidence>
<dbReference type="InterPro" id="IPR024379">
    <property type="entry name" value="Waikavirus_capsid-1"/>
</dbReference>
<evidence type="ECO:0000256" key="5">
    <source>
        <dbReference type="ARBA" id="ARBA00022670"/>
    </source>
</evidence>
<organism evidence="17">
    <name type="scientific">Bemisia tabaci picorna-like virus 1</name>
    <dbReference type="NCBI Taxonomy" id="2840077"/>
    <lineage>
        <taxon>Viruses</taxon>
        <taxon>Riboviria</taxon>
        <taxon>Orthornavirae</taxon>
        <taxon>Pisuviricota</taxon>
        <taxon>Pisoniviricetes</taxon>
        <taxon>Picornavirales</taxon>
        <taxon>Picornaviridae</taxon>
    </lineage>
</organism>
<dbReference type="InterPro" id="IPR001205">
    <property type="entry name" value="RNA-dir_pol_C"/>
</dbReference>
<dbReference type="CDD" id="cd00205">
    <property type="entry name" value="rhv_like"/>
    <property type="match status" value="1"/>
</dbReference>
<reference evidence="17" key="1">
    <citation type="submission" date="2020-11" db="EMBL/GenBank/DDBJ databases">
        <authorList>
            <person name="Huang H.-J."/>
            <person name="Li J.-M."/>
        </authorList>
    </citation>
    <scope>NUCLEOTIDE SEQUENCE</scope>
    <source>
        <strain evidence="17">CAU-Q1</strain>
    </source>
</reference>
<feature type="domain" description="Peptidase C3" evidence="16">
    <location>
        <begin position="2199"/>
        <end position="2407"/>
    </location>
</feature>
<evidence type="ECO:0000256" key="6">
    <source>
        <dbReference type="ARBA" id="ARBA00022741"/>
    </source>
</evidence>
<dbReference type="GO" id="GO:0003968">
    <property type="term" value="F:RNA-directed RNA polymerase activity"/>
    <property type="evidence" value="ECO:0007669"/>
    <property type="project" value="InterPro"/>
</dbReference>
<dbReference type="GO" id="GO:0003724">
    <property type="term" value="F:RNA helicase activity"/>
    <property type="evidence" value="ECO:0007669"/>
    <property type="project" value="InterPro"/>
</dbReference>
<keyword evidence="13" id="KW-1035">Host cytoplasm</keyword>
<evidence type="ECO:0000256" key="7">
    <source>
        <dbReference type="ARBA" id="ARBA00022801"/>
    </source>
</evidence>
<accession>A0A8E8KRW3</accession>
<evidence type="ECO:0000256" key="2">
    <source>
        <dbReference type="ARBA" id="ARBA00004551"/>
    </source>
</evidence>
<feature type="transmembrane region" description="Helical" evidence="14">
    <location>
        <begin position="2105"/>
        <end position="2124"/>
    </location>
</feature>
<dbReference type="Pfam" id="PF00548">
    <property type="entry name" value="Peptidase_C3"/>
    <property type="match status" value="1"/>
</dbReference>
<feature type="domain" description="SF3 helicase" evidence="15">
    <location>
        <begin position="1551"/>
        <end position="1720"/>
    </location>
</feature>
<dbReference type="InterPro" id="IPR044067">
    <property type="entry name" value="PCV_3C_PRO"/>
</dbReference>
<dbReference type="InterPro" id="IPR000199">
    <property type="entry name" value="Peptidase_C3A/C3B_picornavir"/>
</dbReference>
<keyword evidence="10" id="KW-1043">Host membrane</keyword>
<evidence type="ECO:0000256" key="8">
    <source>
        <dbReference type="ARBA" id="ARBA00022806"/>
    </source>
</evidence>
<evidence type="ECO:0000256" key="11">
    <source>
        <dbReference type="ARBA" id="ARBA00022953"/>
    </source>
</evidence>
<dbReference type="InterPro" id="IPR014872">
    <property type="entry name" value="Dicistrovirus_capsid-polyPr_C"/>
</dbReference>
<keyword evidence="8" id="KW-0067">ATP-binding</keyword>
<sequence length="2967" mass="337953">MATTGYEVNVKSVRSKFLNTCNVKTRSGWCQVRHVPLRVKYYKPKLNQWAFEELKRTLSIPHIISFKYIDEESYILPNVNNVNKDVERPVWDNFKNFLYEEEYDQIYPPFEMDESPIRASEPRVKAQKVRFMPGGIRTRHLGYLDGKILFGPLTKREHFYRLDKNRRSYTSYAVHNLLFGKLTKYKMEQYGCYLAMQRPAKSLPNINVRATSSPRLKREKCILDLEDQDWTVLDDFDWGDQQPPTPRPRRSIMLLHKLRAIIRSMRTPTVSVAESYFLKQTDHFIRRCYRRFLKSIAKEDLTHCENQILLDSRWRSPYDSCEEALESIELQPQMEKDSEGQGETIKLDDKKQDDTTIIDQTLPNKDEAVFTARSWRNMVTADKIKDCNDLADRDLPIKNFEWNTSHNRGQELFRLTLPIDALKTNFDQPIALNFKQHTYWSGDMTLVIQLNSNKAMVGQLVGYWFYAANTEPTFSARDNVYSAVQMPHVLIDAGSSNPAILKIDYGHIFPFMCTTKRACEANVLDMGVFVVRVLSPLQATFSSARAATGVVYLRLSNNAFTGTVHSTLGFQKPQMMSAVAGLAVDAAELYLRNKFGPSNQDKPPVAINPTPVQICNSGNMAAGTSIVDFTQNLRLDPKGVTPYIGADRREMLFEDIARIPGILGTFKVNTKNKSGTLLYQCRYTPLDSPKVYPKVTVGEDSYCVIPCVGFVAADFKMVNIQLTYTFRFICNELYSLSVLIAFIPRVEGVVSFEQAKAGNYTVFNLQDSKSFDFTPIISKDRVAWPRQVAGGRETFDFPALGTIVVFVQNPLCINAIIPDEIECIVYVKAGPVSEFMVPVQSCVSTVQYNYFKFSGKPGQAEPGYYPYYVGTSRYFRDNTKALLRFGAYLDHISFFRNLRTDGYYMYSGDDAPVYRKKNDAGKWEDTKHNVRYGVAIKDPGNSFYWMAIVANEFEAQGFAKLQSNMYLMTYPNDDADASRMFGHANGVWNFTQWPTPTPTTTTTVTTSTIVSTIAQGRFDRYSTSSDFVPLRKTGYGLMLVGESFRSLTDLLRRPQYVVRFDLSASLLQNNFALSISPSGLLNIGPNSSLSVYIREGHISKYAQCHTWFKGSIVLKLVFKCDSLILNNTVMVQHRPDIDTITTDENDPLVHLANHTYASCVQNVVANPIMTLVIPNYQEALYGMLGFPTGDNKHDLVRMSNLGKLYISSQQVCKVTVYQACGDDFKMFFFKGTPPVKFLDTFNSDTPAPNSYSLSAASSFEHLEPQMAEDEVLPQGGAFSSVDNTTQKINVATEKASNTIDKLDSMIDGAKELWTNWFGADATLKNFFSLDKFLNVLSQFGHMLLSPTMPTILLGISTILINVVGVGYEWIQKMYTSLCDCFSTIWDGEQTSPIVAPQMECDVSDSLIGILGSLATAAVGYKVSYSGSFLSTVRRMFVDINIFSRGLEGIIKLLSHLFNVLGRFIKYIVLYAKGRPDVNILLKDQGEEMIKWAMHVEDLLDPLKESSNMMDDTFVDMINDFYFTGTVYQVQLANCQRSAAASNYVKSTVERLREVRDKLCHMGKHPYTRLTPWSLWLTGKPGIGKSTIVTYITTACLKAINYNKRIPHIYKYEPLARNWDTFANNPFILVDDAFCVESPTAVESLLTAYYCIVTNAPFTPPMAHLYNKYIRVQNLGLITCSNQDFPTARGTIADTEAFYRRRHCMVRVELKPEYNKSEYMIRGNLNLDKFTDEEKKNFVWLQFLEYNDPRNDNVAERLLSPPMSYNEFLALCVSRFVKHYETEVKSMKIRVEEMTQVLCKETTPESSVAEVKSSLRDYWKKKICVVKQSIVDSLKRGEAAHKSAGGESLVNNCSPIINIPESLTPQMGDKFEVDSAEILETLKDLLNHDIIDESLTPTRDNHAEKYKDFFSKHYNKDVQIKISEKNPNAWYEDTIKVFVKLTKDEMLTDEEYQKFRKFVEDYQSSRNKKIECIHGKICKCHLYVRVEDEDWLVPTCVKCEQLKIDPTKLIPCLKYCLLKFPEKYTEQMKKSKIYQRMCRFAKLISQSSVRCFRNIIDVSKSLVKSTAYGVYWILCKIISFMNYTFVPFVGLFVLGRYLYKTPREQVANTIGSAGGFMTGCVLNGVDKLYRASDMTKDIVTIGTEKFMRVFARNGEARLIPQSVYEGATKVAGTKAPVKSLVLKQLQGQIDLDIAVAPTVNSYIDTVMDIVSRNTYGVSVEYVHNGETRICRSRGTFLRNRQFLMVKHCWDELKERVENRNGIFYLAQIPNFIKRFDISKFKVDYFDKSNFVIITFPALIPEHKNIVKHIPTMAQHQKMTQNGLILTVDKNRSARFVHMTFVNDPRIVKSTPNSDDITMVGSYSYDYGGDGVCGSWLICTDMNPCLLGMHVAGLGDRVGYSEPLIREMFEDVPSYDEINDIVLPELLPLTFSEHELDGVHLQLGVVEPQFAHHESGKTKIVPSLCHGVFPVTTAPNPLSINDSRLPPGTSPMIEGVAKMGQPIDGFPKHLLDFAKDCLKSELRTNVQPIIGVKPLSLQEAICGRAGIAGFSPLNFNTSEGYPFTAFRPSGATNKKYLFKLDLTPEGYRCLGINERLLNVMRYKQGLRENKIVPFTVFTDCLKDKRLPHEKNKIPGKTRVFSISPVDYSIQFRQYFLPYTVAHQNSRRTFSTAVGINVLGKEWTAMVMEMNDFGRFQCDGDYSNFGSGFDMEVFSIVIDCLKDWFIFHGDDDQKNSDVRTVLLRELLSAKHLCYDIIYQVVSGMPSGSPITVELNDLINYCYVCMAWHEIMSPFGYGSLYYFNKFVKKRTYGDDLWLAIKELVAEYFNNVTLSEYFAKYGVRYTSASKGDDMIPYTDILSVSFLKRTPVPHPTRQNMFLARLDLQSALDIANWCWQSRDPVSSTLVNLEACNDALYGFGPEVHEHYRQILLKQAHRLGKQGNLRSWIELDHLYLGEYQDIYEIRSKNAAA</sequence>
<dbReference type="PROSITE" id="PS51218">
    <property type="entry name" value="SF3_HELICASE_2"/>
    <property type="match status" value="1"/>
</dbReference>
<dbReference type="EMBL" id="MW256668">
    <property type="protein sequence ID" value="QWC36467.1"/>
    <property type="molecule type" value="Genomic_RNA"/>
</dbReference>
<keyword evidence="6" id="KW-0547">Nucleotide-binding</keyword>
<dbReference type="GO" id="GO:0006508">
    <property type="term" value="P:proteolysis"/>
    <property type="evidence" value="ECO:0007669"/>
    <property type="project" value="UniProtKB-KW"/>
</dbReference>
<dbReference type="GO" id="GO:0003723">
    <property type="term" value="F:RNA binding"/>
    <property type="evidence" value="ECO:0007669"/>
    <property type="project" value="InterPro"/>
</dbReference>
<evidence type="ECO:0000259" key="15">
    <source>
        <dbReference type="PROSITE" id="PS51218"/>
    </source>
</evidence>
<dbReference type="CDD" id="cd23169">
    <property type="entry name" value="ps-ssRNAv-Picornavirales"/>
    <property type="match status" value="1"/>
</dbReference>
<dbReference type="Pfam" id="PF00680">
    <property type="entry name" value="RdRP_1"/>
    <property type="match status" value="1"/>
</dbReference>
<keyword evidence="5" id="KW-0645">Protease</keyword>
<evidence type="ECO:0000256" key="3">
    <source>
        <dbReference type="ARBA" id="ARBA00022520"/>
    </source>
</evidence>
<proteinExistence type="predicted"/>
<evidence type="ECO:0000256" key="9">
    <source>
        <dbReference type="ARBA" id="ARBA00022807"/>
    </source>
</evidence>
<evidence type="ECO:0000256" key="14">
    <source>
        <dbReference type="SAM" id="Phobius"/>
    </source>
</evidence>
<dbReference type="InterPro" id="IPR033703">
    <property type="entry name" value="Rhv-like"/>
</dbReference>
<keyword evidence="4" id="KW-0597">Phosphoprotein</keyword>
<feature type="transmembrane region" description="Helical" evidence="14">
    <location>
        <begin position="2068"/>
        <end position="2093"/>
    </location>
</feature>
<dbReference type="Pfam" id="PF12264">
    <property type="entry name" value="Waikav_capsid_1"/>
    <property type="match status" value="1"/>
</dbReference>
<evidence type="ECO:0000256" key="12">
    <source>
        <dbReference type="ARBA" id="ARBA00023136"/>
    </source>
</evidence>
<comment type="subcellular location">
    <subcellularLocation>
        <location evidence="1">Host cytoplasm</location>
    </subcellularLocation>
    <subcellularLocation>
        <location evidence="2">Host membrane</location>
    </subcellularLocation>
</comment>
<keyword evidence="12 14" id="KW-0472">Membrane</keyword>
<evidence type="ECO:0000313" key="17">
    <source>
        <dbReference type="EMBL" id="QWC36467.1"/>
    </source>
</evidence>
<dbReference type="Pfam" id="PF00910">
    <property type="entry name" value="RNA_helicase"/>
    <property type="match status" value="1"/>
</dbReference>
<keyword evidence="14" id="KW-0812">Transmembrane</keyword>
<dbReference type="PROSITE" id="PS51874">
    <property type="entry name" value="PCV_3C_PRO"/>
    <property type="match status" value="1"/>
</dbReference>
<evidence type="ECO:0000256" key="10">
    <source>
        <dbReference type="ARBA" id="ARBA00022870"/>
    </source>
</evidence>
<evidence type="ECO:0000256" key="13">
    <source>
        <dbReference type="ARBA" id="ARBA00023200"/>
    </source>
</evidence>
<evidence type="ECO:0000256" key="4">
    <source>
        <dbReference type="ARBA" id="ARBA00022553"/>
    </source>
</evidence>
<keyword evidence="3" id="KW-0191">Covalent protein-RNA linkage</keyword>
<keyword evidence="8" id="KW-0347">Helicase</keyword>
<dbReference type="GO" id="GO:0006351">
    <property type="term" value="P:DNA-templated transcription"/>
    <property type="evidence" value="ECO:0007669"/>
    <property type="project" value="InterPro"/>
</dbReference>
<name>A0A8E8KRW3_9PICO</name>
<dbReference type="GO" id="GO:0000166">
    <property type="term" value="F:nucleotide binding"/>
    <property type="evidence" value="ECO:0007669"/>
    <property type="project" value="UniProtKB-KW"/>
</dbReference>
<reference evidence="17" key="2">
    <citation type="journal article" date="2021" name="NPJ Biofilms Microbiomes">
        <title>Diversity and infectivity of the RNA virome among different cryptic species of an agriculturally important insect vector: whitefly Bemisia tabaci.</title>
        <authorList>
            <person name="Huang H.J."/>
            <person name="Ye Z.X."/>
            <person name="Wang X."/>
            <person name="Yan X.T."/>
            <person name="Zhang Y."/>
            <person name="He Y.J."/>
            <person name="Qi Y.H."/>
            <person name="Zhang X.D."/>
            <person name="Zhuo J.C."/>
            <person name="Lu G."/>
            <person name="Lu J.B."/>
            <person name="Mao Q.Z."/>
            <person name="Sun Z.T."/>
            <person name="Yan F."/>
            <person name="Chen J.P."/>
            <person name="Zhang C.X."/>
            <person name="Li J.M."/>
        </authorList>
    </citation>
    <scope>NUCLEOTIDE SEQUENCE</scope>
    <source>
        <strain evidence="17">CAU-Q1</strain>
    </source>
</reference>
<dbReference type="InterPro" id="IPR000605">
    <property type="entry name" value="Helicase_SF3_ssDNA/RNA_vir"/>
</dbReference>
<evidence type="ECO:0000256" key="1">
    <source>
        <dbReference type="ARBA" id="ARBA00004192"/>
    </source>
</evidence>
<keyword evidence="7" id="KW-0378">Hydrolase</keyword>
<keyword evidence="9" id="KW-0788">Thiol protease</keyword>